<evidence type="ECO:0000313" key="1">
    <source>
        <dbReference type="EMBL" id="KAF2704128.1"/>
    </source>
</evidence>
<dbReference type="AlphaFoldDB" id="A0A6G1JUB4"/>
<name>A0A6G1JUB4_9PLEO</name>
<evidence type="ECO:0000313" key="2">
    <source>
        <dbReference type="Proteomes" id="UP000799428"/>
    </source>
</evidence>
<accession>A0A6G1JUB4</accession>
<feature type="non-terminal residue" evidence="1">
    <location>
        <position position="1"/>
    </location>
</feature>
<gene>
    <name evidence="1" type="ORF">K504DRAFT_518657</name>
</gene>
<proteinExistence type="predicted"/>
<dbReference type="EMBL" id="MU005783">
    <property type="protein sequence ID" value="KAF2704128.1"/>
    <property type="molecule type" value="Genomic_DNA"/>
</dbReference>
<dbReference type="Proteomes" id="UP000799428">
    <property type="component" value="Unassembled WGS sequence"/>
</dbReference>
<sequence>RLSTLYQIIIASLPHYTATLPTYTLSTRPRILAMNTPVVDLPRECANYTDEEEANFKKGRLAIVAELQEGDLPKNGPSSYRVMGDFNTVYNVRNTTVEGGNVKLMDLRNLISWPSGYIDTRWEDLWRGLQNLAEASHQQETPEDPVNRNRFYFVFDKA</sequence>
<keyword evidence="2" id="KW-1185">Reference proteome</keyword>
<reference evidence="1" key="1">
    <citation type="journal article" date="2020" name="Stud. Mycol.">
        <title>101 Dothideomycetes genomes: a test case for predicting lifestyles and emergence of pathogens.</title>
        <authorList>
            <person name="Haridas S."/>
            <person name="Albert R."/>
            <person name="Binder M."/>
            <person name="Bloem J."/>
            <person name="Labutti K."/>
            <person name="Salamov A."/>
            <person name="Andreopoulos B."/>
            <person name="Baker S."/>
            <person name="Barry K."/>
            <person name="Bills G."/>
            <person name="Bluhm B."/>
            <person name="Cannon C."/>
            <person name="Castanera R."/>
            <person name="Culley D."/>
            <person name="Daum C."/>
            <person name="Ezra D."/>
            <person name="Gonzalez J."/>
            <person name="Henrissat B."/>
            <person name="Kuo A."/>
            <person name="Liang C."/>
            <person name="Lipzen A."/>
            <person name="Lutzoni F."/>
            <person name="Magnuson J."/>
            <person name="Mondo S."/>
            <person name="Nolan M."/>
            <person name="Ohm R."/>
            <person name="Pangilinan J."/>
            <person name="Park H.-J."/>
            <person name="Ramirez L."/>
            <person name="Alfaro M."/>
            <person name="Sun H."/>
            <person name="Tritt A."/>
            <person name="Yoshinaga Y."/>
            <person name="Zwiers L.-H."/>
            <person name="Turgeon B."/>
            <person name="Goodwin S."/>
            <person name="Spatafora J."/>
            <person name="Crous P."/>
            <person name="Grigoriev I."/>
        </authorList>
    </citation>
    <scope>NUCLEOTIDE SEQUENCE</scope>
    <source>
        <strain evidence="1">CBS 279.74</strain>
    </source>
</reference>
<organism evidence="1 2">
    <name type="scientific">Pleomassaria siparia CBS 279.74</name>
    <dbReference type="NCBI Taxonomy" id="1314801"/>
    <lineage>
        <taxon>Eukaryota</taxon>
        <taxon>Fungi</taxon>
        <taxon>Dikarya</taxon>
        <taxon>Ascomycota</taxon>
        <taxon>Pezizomycotina</taxon>
        <taxon>Dothideomycetes</taxon>
        <taxon>Pleosporomycetidae</taxon>
        <taxon>Pleosporales</taxon>
        <taxon>Pleomassariaceae</taxon>
        <taxon>Pleomassaria</taxon>
    </lineage>
</organism>
<protein>
    <submittedName>
        <fullName evidence="1">Uncharacterized protein</fullName>
    </submittedName>
</protein>